<dbReference type="eggNOG" id="COG0840">
    <property type="taxonomic scope" value="Bacteria"/>
</dbReference>
<dbReference type="AlphaFoldDB" id="E6W5R0"/>
<dbReference type="KEGG" id="din:Selin_1356"/>
<gene>
    <name evidence="1" type="ordered locus">Selin_1356</name>
</gene>
<reference evidence="1 2" key="1">
    <citation type="submission" date="2010-12" db="EMBL/GenBank/DDBJ databases">
        <title>Complete sequence of Desulfurispirillum indicum S5.</title>
        <authorList>
            <consortium name="US DOE Joint Genome Institute"/>
            <person name="Lucas S."/>
            <person name="Copeland A."/>
            <person name="Lapidus A."/>
            <person name="Cheng J.-F."/>
            <person name="Goodwin L."/>
            <person name="Pitluck S."/>
            <person name="Chertkov O."/>
            <person name="Held B."/>
            <person name="Detter J.C."/>
            <person name="Han C."/>
            <person name="Tapia R."/>
            <person name="Land M."/>
            <person name="Hauser L."/>
            <person name="Kyrpides N."/>
            <person name="Ivanova N."/>
            <person name="Mikhailova N."/>
            <person name="Haggblom M."/>
            <person name="Rauschenbach I."/>
            <person name="Bini E."/>
            <person name="Woyke T."/>
        </authorList>
    </citation>
    <scope>NUCLEOTIDE SEQUENCE [LARGE SCALE GENOMIC DNA]</scope>
    <source>
        <strain evidence="2">ATCC BAA-1389 / DSM 22839 / S5</strain>
    </source>
</reference>
<protein>
    <recommendedName>
        <fullName evidence="3">Chemotaxis protein CheZ</fullName>
    </recommendedName>
</protein>
<accession>E6W5R0</accession>
<dbReference type="OrthoDB" id="9785070at2"/>
<organism evidence="1 2">
    <name type="scientific">Desulfurispirillum indicum (strain ATCC BAA-1389 / DSM 22839 / S5)</name>
    <dbReference type="NCBI Taxonomy" id="653733"/>
    <lineage>
        <taxon>Bacteria</taxon>
        <taxon>Pseudomonadati</taxon>
        <taxon>Chrysiogenota</taxon>
        <taxon>Chrysiogenia</taxon>
        <taxon>Chrysiogenales</taxon>
        <taxon>Chrysiogenaceae</taxon>
        <taxon>Desulfurispirillum</taxon>
    </lineage>
</organism>
<dbReference type="Proteomes" id="UP000002572">
    <property type="component" value="Chromosome"/>
</dbReference>
<dbReference type="Gene3D" id="1.10.287.500">
    <property type="entry name" value="Helix hairpin bin"/>
    <property type="match status" value="1"/>
</dbReference>
<dbReference type="RefSeq" id="WP_013505972.1">
    <property type="nucleotide sequence ID" value="NC_014836.1"/>
</dbReference>
<dbReference type="InParanoid" id="E6W5R0"/>
<evidence type="ECO:0000313" key="2">
    <source>
        <dbReference type="Proteomes" id="UP000002572"/>
    </source>
</evidence>
<sequence>MDSETRRELVSILQRMVDGDLKHVTRDTTHLQPHIVEKLNRLCQKLNPIAPVMSSCLHDIPVMEKSLEEIVSITEDSVVHLMSSSEQLLDRFNSVKDLLERTVASESDYGIHFQKIEELNQQNQDEIYDMMSSLEFQDITHQKVDRLSKLVGDMQTRVDELAAVLSLRQSHGAAPQLLKREEETSADDQGLVDKLLAEFGL</sequence>
<dbReference type="EMBL" id="CP002432">
    <property type="protein sequence ID" value="ADU66091.1"/>
    <property type="molecule type" value="Genomic_DNA"/>
</dbReference>
<dbReference type="HOGENOM" id="CLU_1303249_0_0_0"/>
<evidence type="ECO:0000313" key="1">
    <source>
        <dbReference type="EMBL" id="ADU66091.1"/>
    </source>
</evidence>
<name>E6W5R0_DESIS</name>
<evidence type="ECO:0008006" key="3">
    <source>
        <dbReference type="Google" id="ProtNLM"/>
    </source>
</evidence>
<dbReference type="STRING" id="653733.Selin_1356"/>
<proteinExistence type="predicted"/>
<keyword evidence="2" id="KW-1185">Reference proteome</keyword>
<dbReference type="SUPFAM" id="SSF75708">
    <property type="entry name" value="Chemotaxis phosphatase CheZ"/>
    <property type="match status" value="1"/>
</dbReference>